<comment type="caution">
    <text evidence="1">The sequence shown here is derived from an EMBL/GenBank/DDBJ whole genome shotgun (WGS) entry which is preliminary data.</text>
</comment>
<name>A0AAE4G9D2_9BURK</name>
<sequence>MATLNEMKAIGIDAGKLSFLLAEIELVSWLAAVQRSRPYVTPKPPDSELDKVRAAILSWMAMTLLKRYSRGCSAKRHLVNLRQLIALSRKVGAEVFQGGEIRYGLAAKLLNTWLKGLWCLGLIPTPPHCPVDSVIQQRIPATHRIPWTQMTTQDQYLRVICALQRAADGTSMSLAEWELSNFSRRRASLLNVSLFQGG</sequence>
<accession>A0AAE4G9D2</accession>
<proteinExistence type="predicted"/>
<evidence type="ECO:0000313" key="1">
    <source>
        <dbReference type="EMBL" id="MDT0337626.1"/>
    </source>
</evidence>
<protein>
    <submittedName>
        <fullName evidence="1">Uncharacterized protein</fullName>
    </submittedName>
</protein>
<gene>
    <name evidence="1" type="ORF">RJN63_12350</name>
</gene>
<dbReference type="RefSeq" id="WP_284078296.1">
    <property type="nucleotide sequence ID" value="NZ_JAVLSM010000007.1"/>
</dbReference>
<reference evidence="1" key="1">
    <citation type="submission" date="2023-02" db="EMBL/GenBank/DDBJ databases">
        <title>Description of Herbaspirillum huttiense subsp. nephrolepsisexaltata and Herbaspirillum huttiense subsp. lycopersicon.</title>
        <authorList>
            <person name="Poudel M."/>
            <person name="Sharma A."/>
            <person name="Goss E."/>
            <person name="Tapia J.H."/>
            <person name="Harmon C.M."/>
            <person name="Jones J.B."/>
        </authorList>
    </citation>
    <scope>NUCLEOTIDE SEQUENCE</scope>
    <source>
        <strain evidence="1">NC40101</strain>
    </source>
</reference>
<dbReference type="EMBL" id="JAVRAA010000005">
    <property type="protein sequence ID" value="MDT0337626.1"/>
    <property type="molecule type" value="Genomic_DNA"/>
</dbReference>
<dbReference type="AlphaFoldDB" id="A0AAE4G9D2"/>
<organism evidence="1">
    <name type="scientific">Herbaspirillum huttiense subsp. nephrolepidis</name>
    <dbReference type="NCBI Taxonomy" id="3075126"/>
    <lineage>
        <taxon>Bacteria</taxon>
        <taxon>Pseudomonadati</taxon>
        <taxon>Pseudomonadota</taxon>
        <taxon>Betaproteobacteria</taxon>
        <taxon>Burkholderiales</taxon>
        <taxon>Oxalobacteraceae</taxon>
        <taxon>Herbaspirillum</taxon>
    </lineage>
</organism>